<dbReference type="SUPFAM" id="SSF56112">
    <property type="entry name" value="Protein kinase-like (PK-like)"/>
    <property type="match status" value="1"/>
</dbReference>
<evidence type="ECO:0000313" key="2">
    <source>
        <dbReference type="EMBL" id="SEQ79405.1"/>
    </source>
</evidence>
<organism evidence="2 3">
    <name type="scientific">Microlunatus flavus</name>
    <dbReference type="NCBI Taxonomy" id="1036181"/>
    <lineage>
        <taxon>Bacteria</taxon>
        <taxon>Bacillati</taxon>
        <taxon>Actinomycetota</taxon>
        <taxon>Actinomycetes</taxon>
        <taxon>Propionibacteriales</taxon>
        <taxon>Propionibacteriaceae</taxon>
        <taxon>Microlunatus</taxon>
    </lineage>
</organism>
<reference evidence="3" key="1">
    <citation type="submission" date="2016-10" db="EMBL/GenBank/DDBJ databases">
        <authorList>
            <person name="Varghese N."/>
            <person name="Submissions S."/>
        </authorList>
    </citation>
    <scope>NUCLEOTIDE SEQUENCE [LARGE SCALE GENOMIC DNA]</scope>
    <source>
        <strain evidence="3">CGMCC 4.6856</strain>
    </source>
</reference>
<dbReference type="STRING" id="1036181.SAMN05421756_10621"/>
<evidence type="ECO:0000259" key="1">
    <source>
        <dbReference type="Pfam" id="PF01636"/>
    </source>
</evidence>
<dbReference type="InterPro" id="IPR011009">
    <property type="entry name" value="Kinase-like_dom_sf"/>
</dbReference>
<proteinExistence type="predicted"/>
<dbReference type="GO" id="GO:0016740">
    <property type="term" value="F:transferase activity"/>
    <property type="evidence" value="ECO:0007669"/>
    <property type="project" value="UniProtKB-KW"/>
</dbReference>
<protein>
    <submittedName>
        <fullName evidence="2">Phosphotransferase enzyme family protein</fullName>
    </submittedName>
</protein>
<accession>A0A1H9IYD7</accession>
<dbReference type="Pfam" id="PF01636">
    <property type="entry name" value="APH"/>
    <property type="match status" value="1"/>
</dbReference>
<sequence>MPELLDERADSVLITLLPGERLDAGTADLRLRRLLASGPWLRRLHRRRPPTGLPAAPDDAGIVDRYRRTGGPPLPLAVPPPTPAVFCHGDWTDGNLLAVSDEITAVLDWEAAHLGDPVRELARAAYGASLKDERSVDALVEGYGADARAVRAWFPVHAAELWLWFAEAGPPAYLTQLTERLEGWSDG</sequence>
<keyword evidence="2" id="KW-0808">Transferase</keyword>
<dbReference type="EMBL" id="FOFA01000006">
    <property type="protein sequence ID" value="SEQ79405.1"/>
    <property type="molecule type" value="Genomic_DNA"/>
</dbReference>
<evidence type="ECO:0000313" key="3">
    <source>
        <dbReference type="Proteomes" id="UP000198504"/>
    </source>
</evidence>
<dbReference type="InterPro" id="IPR002575">
    <property type="entry name" value="Aminoglycoside_PTrfase"/>
</dbReference>
<gene>
    <name evidence="2" type="ORF">SAMN05421756_10621</name>
</gene>
<dbReference type="AlphaFoldDB" id="A0A1H9IYD7"/>
<name>A0A1H9IYD7_9ACTN</name>
<keyword evidence="3" id="KW-1185">Reference proteome</keyword>
<dbReference type="Gene3D" id="3.90.1200.10">
    <property type="match status" value="1"/>
</dbReference>
<dbReference type="Proteomes" id="UP000198504">
    <property type="component" value="Unassembled WGS sequence"/>
</dbReference>
<feature type="domain" description="Aminoglycoside phosphotransferase" evidence="1">
    <location>
        <begin position="76"/>
        <end position="153"/>
    </location>
</feature>